<protein>
    <recommendedName>
        <fullName evidence="11">Transposase</fullName>
    </recommendedName>
</protein>
<keyword evidence="4" id="KW-0862">Zinc</keyword>
<dbReference type="GO" id="GO:0046872">
    <property type="term" value="F:metal ion binding"/>
    <property type="evidence" value="ECO:0007669"/>
    <property type="project" value="UniProtKB-KW"/>
</dbReference>
<comment type="caution">
    <text evidence="10">The sequence shown here is derived from an EMBL/GenBank/DDBJ whole genome shotgun (WGS) entry which is preliminary data.</text>
</comment>
<dbReference type="EMBL" id="SNRY01000207">
    <property type="protein sequence ID" value="KAA6344642.1"/>
    <property type="molecule type" value="Genomic_DNA"/>
</dbReference>
<dbReference type="Pfam" id="PF01385">
    <property type="entry name" value="OrfB_IS605"/>
    <property type="match status" value="1"/>
</dbReference>
<evidence type="ECO:0000259" key="7">
    <source>
        <dbReference type="Pfam" id="PF01385"/>
    </source>
</evidence>
<sequence length="453" mass="53606">MIKSYKYQLNPTNKQINYFERNFGCCRFIYNWGLGLKIKTYKETGKSIGYVELARELTLLKQNTDYKWLNDISNESLQQSLRNLETAFMKFFREKKGFPKFKNRYISDKSFKNIQNIHVDFQKHKIKIPIIGWIKFYKNQEFNGKTGTITVSKDSTNRYWVSILVEDGIELPTKIKIEDNDKTIGIDLGLKYFMILSNGIKIENPKFLEKVEKKLACYQRRLSYYVSDEVKKKRQEKCKETKEKNGTEIPKEKKHKFKFQKHVSKHKKYQKIKGSNRWEKQKLRTADIYRRVHNLRVNYIHQVTNKLVKEYDTLIFEDLNVSGMVKNHKLANSISSVSWYETLRQISYKCNWYGKNFIQVDRFDPTSKLCSKCGYKKDSLELSEREWICPVCGTCHDRDVNAARNIRNFGLIGQVKQHYNKIKHTPVVNGGEDVELPELVGAKKRQDNISLIN</sequence>
<dbReference type="Pfam" id="PF07282">
    <property type="entry name" value="Cas12f1-like_TNB"/>
    <property type="match status" value="1"/>
</dbReference>
<dbReference type="GO" id="GO:0003677">
    <property type="term" value="F:DNA binding"/>
    <property type="evidence" value="ECO:0007669"/>
    <property type="project" value="UniProtKB-KW"/>
</dbReference>
<evidence type="ECO:0000256" key="1">
    <source>
        <dbReference type="ARBA" id="ARBA00008761"/>
    </source>
</evidence>
<keyword evidence="6" id="KW-0233">DNA recombination</keyword>
<dbReference type="GO" id="GO:0032196">
    <property type="term" value="P:transposition"/>
    <property type="evidence" value="ECO:0007669"/>
    <property type="project" value="UniProtKB-KW"/>
</dbReference>
<dbReference type="NCBIfam" id="NF040570">
    <property type="entry name" value="guided_TnpB"/>
    <property type="match status" value="2"/>
</dbReference>
<feature type="domain" description="Cas12f1-like TNB" evidence="8">
    <location>
        <begin position="339"/>
        <end position="406"/>
    </location>
</feature>
<feature type="domain" description="Probable transposase IS891/IS1136/IS1341" evidence="7">
    <location>
        <begin position="247"/>
        <end position="327"/>
    </location>
</feature>
<dbReference type="AlphaFoldDB" id="A0A5J4SFT8"/>
<organism evidence="10">
    <name type="scientific">termite gut metagenome</name>
    <dbReference type="NCBI Taxonomy" id="433724"/>
    <lineage>
        <taxon>unclassified sequences</taxon>
        <taxon>metagenomes</taxon>
        <taxon>organismal metagenomes</taxon>
    </lineage>
</organism>
<proteinExistence type="inferred from homology"/>
<evidence type="ECO:0000259" key="9">
    <source>
        <dbReference type="Pfam" id="PF12323"/>
    </source>
</evidence>
<dbReference type="InterPro" id="IPR001959">
    <property type="entry name" value="Transposase"/>
</dbReference>
<dbReference type="NCBIfam" id="TIGR01766">
    <property type="entry name" value="IS200/IS605 family accessory protein TnpB-like domain"/>
    <property type="match status" value="1"/>
</dbReference>
<dbReference type="GO" id="GO:0006310">
    <property type="term" value="P:DNA recombination"/>
    <property type="evidence" value="ECO:0007669"/>
    <property type="project" value="UniProtKB-KW"/>
</dbReference>
<keyword evidence="3" id="KW-0479">Metal-binding</keyword>
<comment type="similarity">
    <text evidence="1">In the C-terminal section; belongs to the transposase 35 family.</text>
</comment>
<dbReference type="InterPro" id="IPR021027">
    <property type="entry name" value="Transposase_put_HTH"/>
</dbReference>
<dbReference type="Pfam" id="PF12323">
    <property type="entry name" value="HTH_OrfB_IS605"/>
    <property type="match status" value="1"/>
</dbReference>
<reference evidence="10" key="1">
    <citation type="submission" date="2019-03" db="EMBL/GenBank/DDBJ databases">
        <title>Single cell metagenomics reveals metabolic interactions within the superorganism composed of flagellate Streblomastix strix and complex community of Bacteroidetes bacteria on its surface.</title>
        <authorList>
            <person name="Treitli S.C."/>
            <person name="Kolisko M."/>
            <person name="Husnik F."/>
            <person name="Keeling P."/>
            <person name="Hampl V."/>
        </authorList>
    </citation>
    <scope>NUCLEOTIDE SEQUENCE</scope>
    <source>
        <strain evidence="10">STM</strain>
    </source>
</reference>
<evidence type="ECO:0000256" key="4">
    <source>
        <dbReference type="ARBA" id="ARBA00022833"/>
    </source>
</evidence>
<evidence type="ECO:0000259" key="8">
    <source>
        <dbReference type="Pfam" id="PF07282"/>
    </source>
</evidence>
<evidence type="ECO:0000256" key="5">
    <source>
        <dbReference type="ARBA" id="ARBA00023125"/>
    </source>
</evidence>
<feature type="domain" description="Transposase putative helix-turn-helix" evidence="9">
    <location>
        <begin position="1"/>
        <end position="46"/>
    </location>
</feature>
<evidence type="ECO:0000256" key="6">
    <source>
        <dbReference type="ARBA" id="ARBA00023172"/>
    </source>
</evidence>
<evidence type="ECO:0000313" key="10">
    <source>
        <dbReference type="EMBL" id="KAA6344642.1"/>
    </source>
</evidence>
<keyword evidence="5" id="KW-0238">DNA-binding</keyword>
<name>A0A5J4SFT8_9ZZZZ</name>
<keyword evidence="2" id="KW-0815">Transposition</keyword>
<accession>A0A5J4SFT8</accession>
<evidence type="ECO:0008006" key="11">
    <source>
        <dbReference type="Google" id="ProtNLM"/>
    </source>
</evidence>
<gene>
    <name evidence="10" type="ORF">EZS27_007732</name>
</gene>
<evidence type="ECO:0000256" key="2">
    <source>
        <dbReference type="ARBA" id="ARBA00022578"/>
    </source>
</evidence>
<dbReference type="InterPro" id="IPR010095">
    <property type="entry name" value="Cas12f1-like_TNB"/>
</dbReference>
<evidence type="ECO:0000256" key="3">
    <source>
        <dbReference type="ARBA" id="ARBA00022723"/>
    </source>
</evidence>